<feature type="transmembrane region" description="Helical" evidence="1">
    <location>
        <begin position="420"/>
        <end position="440"/>
    </location>
</feature>
<dbReference type="InterPro" id="IPR045927">
    <property type="entry name" value="DUF6346"/>
</dbReference>
<feature type="transmembrane region" description="Helical" evidence="1">
    <location>
        <begin position="12"/>
        <end position="33"/>
    </location>
</feature>
<dbReference type="OrthoDB" id="3609807at2"/>
<keyword evidence="1" id="KW-1133">Transmembrane helix</keyword>
<gene>
    <name evidence="2" type="ORF">H074_22219</name>
</gene>
<name>M2X6F4_9PSEU</name>
<feature type="transmembrane region" description="Helical" evidence="1">
    <location>
        <begin position="395"/>
        <end position="414"/>
    </location>
</feature>
<feature type="transmembrane region" description="Helical" evidence="1">
    <location>
        <begin position="222"/>
        <end position="242"/>
    </location>
</feature>
<feature type="transmembrane region" description="Helical" evidence="1">
    <location>
        <begin position="190"/>
        <end position="216"/>
    </location>
</feature>
<keyword evidence="1" id="KW-0472">Membrane</keyword>
<dbReference type="Proteomes" id="UP000054226">
    <property type="component" value="Unassembled WGS sequence"/>
</dbReference>
<organism evidence="2 3">
    <name type="scientific">Amycolatopsis decaplanina DSM 44594</name>
    <dbReference type="NCBI Taxonomy" id="1284240"/>
    <lineage>
        <taxon>Bacteria</taxon>
        <taxon>Bacillati</taxon>
        <taxon>Actinomycetota</taxon>
        <taxon>Actinomycetes</taxon>
        <taxon>Pseudonocardiales</taxon>
        <taxon>Pseudonocardiaceae</taxon>
        <taxon>Amycolatopsis</taxon>
    </lineage>
</organism>
<dbReference type="Pfam" id="PF19873">
    <property type="entry name" value="DUF6346"/>
    <property type="match status" value="1"/>
</dbReference>
<dbReference type="PATRIC" id="fig|1284240.4.peg.4510"/>
<reference evidence="2 3" key="1">
    <citation type="journal article" date="2013" name="Genome Announc.">
        <title>Draft Genome Sequence of Amycolatopsis decaplanina Strain DSM 44594T.</title>
        <authorList>
            <person name="Kaur N."/>
            <person name="Kumar S."/>
            <person name="Bala M."/>
            <person name="Raghava G.P."/>
            <person name="Mayilraj S."/>
        </authorList>
    </citation>
    <scope>NUCLEOTIDE SEQUENCE [LARGE SCALE GENOMIC DNA]</scope>
    <source>
        <strain evidence="2 3">DSM 44594</strain>
    </source>
</reference>
<dbReference type="RefSeq" id="WP_007032290.1">
    <property type="nucleotide sequence ID" value="NZ_AOHO01000063.1"/>
</dbReference>
<feature type="transmembrane region" description="Helical" evidence="1">
    <location>
        <begin position="122"/>
        <end position="141"/>
    </location>
</feature>
<accession>M2X6F4</accession>
<keyword evidence="1" id="KW-0812">Transmembrane</keyword>
<evidence type="ECO:0000313" key="3">
    <source>
        <dbReference type="Proteomes" id="UP000054226"/>
    </source>
</evidence>
<comment type="caution">
    <text evidence="2">The sequence shown here is derived from an EMBL/GenBank/DDBJ whole genome shotgun (WGS) entry which is preliminary data.</text>
</comment>
<keyword evidence="3" id="KW-1185">Reference proteome</keyword>
<dbReference type="AlphaFoldDB" id="M2X6F4"/>
<evidence type="ECO:0000256" key="1">
    <source>
        <dbReference type="SAM" id="Phobius"/>
    </source>
</evidence>
<evidence type="ECO:0000313" key="2">
    <source>
        <dbReference type="EMBL" id="EME56631.1"/>
    </source>
</evidence>
<sequence>MKSVVKPVVTCVAAWTLLALFVIGVLTFLRIAGVPVTVSGSDLKGADGTATVSECAEFGPLSARGAGYYWKCVAEVRTGPDRAPVEVEFGPDELTPSDLGQQVFVDYAAKDWQRNVPHPYEFLAVIGLVAVGGLGFIGYAVGPEAVLRWLVPTLRRDTGTTRAPAEPESLDLPVDLKLPVPDGGDRTGSVAAFIFFAATGIGFLVVAGTMIVATVRLRPDDMATYLVALPFLLPGVGLLAVIPSARRRLRVTSGASLVPAQLTSRGFVQTARDGSPRRIHWSRIDRFVFVERPGDLVEVHLTIVGEKKDEDLAAAFCTPSDHGYLLTPFLRLQEAERLSAVVENFKPGLTRWPTREMRRGGLGLVRPTKSTVVRLKNASSGVSSERRISASRPSLFRRMVMLLGMALLIWSMAVAASGRVAMDLFVITGVVLVYLAASLYRGDRGTFVLRTDSLKWSERDRREVTVLYADIDDIVVKPAPGGNGRWYYSLHVMPSEGDEYVLAERVGAAAAKRLVDLVQPRPVTTPSPGNRS</sequence>
<protein>
    <submittedName>
        <fullName evidence="2">Uncharacterized protein</fullName>
    </submittedName>
</protein>
<proteinExistence type="predicted"/>
<dbReference type="EMBL" id="AOHO01000063">
    <property type="protein sequence ID" value="EME56631.1"/>
    <property type="molecule type" value="Genomic_DNA"/>
</dbReference>